<protein>
    <submittedName>
        <fullName evidence="1">Uncharacterized protein</fullName>
    </submittedName>
</protein>
<dbReference type="EMBL" id="CAVLEF010000009">
    <property type="protein sequence ID" value="CAK1547544.1"/>
    <property type="molecule type" value="Genomic_DNA"/>
</dbReference>
<evidence type="ECO:0000313" key="1">
    <source>
        <dbReference type="EMBL" id="CAK1547544.1"/>
    </source>
</evidence>
<sequence>MCSESLFVAAEAVSGGGHAKRHSGELRVIWGQACLVVSRATWKLYLLLYHLGRRTPHYFTQSTLVRRSPAS</sequence>
<keyword evidence="2" id="KW-1185">Reference proteome</keyword>
<dbReference type="Proteomes" id="UP001497472">
    <property type="component" value="Unassembled WGS sequence"/>
</dbReference>
<name>A0AAV1JH28_9NEOP</name>
<dbReference type="AlphaFoldDB" id="A0AAV1JH28"/>
<gene>
    <name evidence="1" type="ORF">LNINA_LOCUS7012</name>
</gene>
<accession>A0AAV1JH28</accession>
<evidence type="ECO:0000313" key="2">
    <source>
        <dbReference type="Proteomes" id="UP001497472"/>
    </source>
</evidence>
<organism evidence="1 2">
    <name type="scientific">Leptosia nina</name>
    <dbReference type="NCBI Taxonomy" id="320188"/>
    <lineage>
        <taxon>Eukaryota</taxon>
        <taxon>Metazoa</taxon>
        <taxon>Ecdysozoa</taxon>
        <taxon>Arthropoda</taxon>
        <taxon>Hexapoda</taxon>
        <taxon>Insecta</taxon>
        <taxon>Pterygota</taxon>
        <taxon>Neoptera</taxon>
        <taxon>Endopterygota</taxon>
        <taxon>Lepidoptera</taxon>
        <taxon>Glossata</taxon>
        <taxon>Ditrysia</taxon>
        <taxon>Papilionoidea</taxon>
        <taxon>Pieridae</taxon>
        <taxon>Pierinae</taxon>
        <taxon>Leptosia</taxon>
    </lineage>
</organism>
<comment type="caution">
    <text evidence="1">The sequence shown here is derived from an EMBL/GenBank/DDBJ whole genome shotgun (WGS) entry which is preliminary data.</text>
</comment>
<reference evidence="1 2" key="1">
    <citation type="submission" date="2023-11" db="EMBL/GenBank/DDBJ databases">
        <authorList>
            <person name="Okamura Y."/>
        </authorList>
    </citation>
    <scope>NUCLEOTIDE SEQUENCE [LARGE SCALE GENOMIC DNA]</scope>
</reference>
<proteinExistence type="predicted"/>